<organism evidence="2 3">
    <name type="scientific">Phaeosphaeria nodorum (strain SN15 / ATCC MYA-4574 / FGSC 10173)</name>
    <name type="common">Glume blotch fungus</name>
    <name type="synonym">Parastagonospora nodorum</name>
    <dbReference type="NCBI Taxonomy" id="321614"/>
    <lineage>
        <taxon>Eukaryota</taxon>
        <taxon>Fungi</taxon>
        <taxon>Dikarya</taxon>
        <taxon>Ascomycota</taxon>
        <taxon>Pezizomycotina</taxon>
        <taxon>Dothideomycetes</taxon>
        <taxon>Pleosporomycetidae</taxon>
        <taxon>Pleosporales</taxon>
        <taxon>Pleosporineae</taxon>
        <taxon>Phaeosphaeriaceae</taxon>
        <taxon>Parastagonospora</taxon>
    </lineage>
</organism>
<proteinExistence type="predicted"/>
<feature type="region of interest" description="Disordered" evidence="1">
    <location>
        <begin position="217"/>
        <end position="252"/>
    </location>
</feature>
<evidence type="ECO:0000256" key="1">
    <source>
        <dbReference type="SAM" id="MobiDB-lite"/>
    </source>
</evidence>
<evidence type="ECO:0000313" key="2">
    <source>
        <dbReference type="EMBL" id="QRD03527.1"/>
    </source>
</evidence>
<keyword evidence="3" id="KW-1185">Reference proteome</keyword>
<feature type="compositionally biased region" description="Acidic residues" evidence="1">
    <location>
        <begin position="146"/>
        <end position="181"/>
    </location>
</feature>
<protein>
    <submittedName>
        <fullName evidence="2">Uncharacterized protein</fullName>
    </submittedName>
</protein>
<reference evidence="3" key="1">
    <citation type="journal article" date="2021" name="BMC Genomics">
        <title>Chromosome-level genome assembly and manually-curated proteome of model necrotroph Parastagonospora nodorum Sn15 reveals a genome-wide trove of candidate effector homologs, and redundancy of virulence-related functions within an accessory chromosome.</title>
        <authorList>
            <person name="Bertazzoni S."/>
            <person name="Jones D.A.B."/>
            <person name="Phan H.T."/>
            <person name="Tan K.-C."/>
            <person name="Hane J.K."/>
        </authorList>
    </citation>
    <scope>NUCLEOTIDE SEQUENCE [LARGE SCALE GENOMIC DNA]</scope>
    <source>
        <strain evidence="3">SN15 / ATCC MYA-4574 / FGSC 10173)</strain>
    </source>
</reference>
<dbReference type="AlphaFoldDB" id="A0A7U2FE10"/>
<accession>A0A7U2FE10</accession>
<dbReference type="Proteomes" id="UP000663193">
    <property type="component" value="Chromosome 15"/>
</dbReference>
<dbReference type="EMBL" id="CP069037">
    <property type="protein sequence ID" value="QRD03527.1"/>
    <property type="molecule type" value="Genomic_DNA"/>
</dbReference>
<evidence type="ECO:0000313" key="3">
    <source>
        <dbReference type="Proteomes" id="UP000663193"/>
    </source>
</evidence>
<dbReference type="OrthoDB" id="3791613at2759"/>
<name>A0A7U2FE10_PHANO</name>
<dbReference type="VEuPathDB" id="FungiDB:JI435_103030"/>
<feature type="region of interest" description="Disordered" evidence="1">
    <location>
        <begin position="145"/>
        <end position="204"/>
    </location>
</feature>
<sequence>MDEVDRQFDRAFNAAAELYRQDKYEQCIEALRELLADPAMPRYHHIRCLTLLGGTLGDWKESYSCWVKAETIWRITKRWHCDDEDTEVKEALDDLQDGLNELRRALVDDKDGCHESMQDGDAEADVLNTLAAHDAGVEEDRAIAEAEGETWSDEEMSDEEMSDEDELGDEDEMSDAEESEEPNIKKEGMEGRESNETGEAVKDEKVCLATTAAVGLELTSRQVLPYRPPHKRNPNTGKNKDIMSEPSWRRKG</sequence>
<gene>
    <name evidence="2" type="ORF">JI435_103030</name>
</gene>
<feature type="compositionally biased region" description="Basic and acidic residues" evidence="1">
    <location>
        <begin position="182"/>
        <end position="204"/>
    </location>
</feature>